<dbReference type="CDD" id="cd00156">
    <property type="entry name" value="REC"/>
    <property type="match status" value="1"/>
</dbReference>
<evidence type="ECO:0000256" key="2">
    <source>
        <dbReference type="ARBA" id="ARBA00024867"/>
    </source>
</evidence>
<dbReference type="PROSITE" id="PS50930">
    <property type="entry name" value="HTH_LYTTR"/>
    <property type="match status" value="1"/>
</dbReference>
<reference evidence="6 7" key="1">
    <citation type="submission" date="2016-11" db="EMBL/GenBank/DDBJ databases">
        <authorList>
            <person name="Jaros S."/>
            <person name="Januszkiewicz K."/>
            <person name="Wedrychowicz H."/>
        </authorList>
    </citation>
    <scope>NUCLEOTIDE SEQUENCE [LARGE SCALE GENOMIC DNA]</scope>
    <source>
        <strain evidence="6 7">DSM 15930</strain>
    </source>
</reference>
<gene>
    <name evidence="6" type="ORF">SAMN02746066_00023</name>
</gene>
<dbReference type="PANTHER" id="PTHR37299:SF1">
    <property type="entry name" value="STAGE 0 SPORULATION PROTEIN A HOMOLOG"/>
    <property type="match status" value="1"/>
</dbReference>
<dbReference type="InterPro" id="IPR011006">
    <property type="entry name" value="CheY-like_superfamily"/>
</dbReference>
<dbReference type="Pfam" id="PF04397">
    <property type="entry name" value="LytTR"/>
    <property type="match status" value="1"/>
</dbReference>
<dbReference type="RefSeq" id="WP_073281516.1">
    <property type="nucleotide sequence ID" value="NZ_FRCP01000005.1"/>
</dbReference>
<feature type="modified residue" description="4-aspartylphosphate" evidence="3">
    <location>
        <position position="59"/>
    </location>
</feature>
<feature type="domain" description="HTH LytTR-type" evidence="5">
    <location>
        <begin position="139"/>
        <end position="239"/>
    </location>
</feature>
<keyword evidence="3" id="KW-0597">Phosphoprotein</keyword>
<dbReference type="Proteomes" id="UP000184038">
    <property type="component" value="Unassembled WGS sequence"/>
</dbReference>
<dbReference type="Pfam" id="PF00072">
    <property type="entry name" value="Response_reg"/>
    <property type="match status" value="1"/>
</dbReference>
<dbReference type="SMART" id="SM00850">
    <property type="entry name" value="LytTR"/>
    <property type="match status" value="1"/>
</dbReference>
<evidence type="ECO:0000256" key="1">
    <source>
        <dbReference type="ARBA" id="ARBA00018672"/>
    </source>
</evidence>
<keyword evidence="7" id="KW-1185">Reference proteome</keyword>
<dbReference type="GO" id="GO:0000156">
    <property type="term" value="F:phosphorelay response regulator activity"/>
    <property type="evidence" value="ECO:0007669"/>
    <property type="project" value="InterPro"/>
</dbReference>
<evidence type="ECO:0000313" key="6">
    <source>
        <dbReference type="EMBL" id="SHL91934.1"/>
    </source>
</evidence>
<sequence>MLNVLLCDDSDKQVQVMKKVLLDYQYQKEQIFFHIFSTISTKDALKCVVSNTIDIAILDIEIDDKTGIDIAKAIKSNNTECKIIFLTNYDSFGYLAYEVEASAYILKPLEKTKLYNKLDKIIREYHNETIIKRYGSSRFEMKIKGKITYVYQYDILYIEKKGKNVLVVTNDFIYEYIANLKDIEKELGQECFLRCHNGFIVNINQIVSHKRTELYVGKQHISIPVSKANIHKVAAVMEMKIWENII</sequence>
<dbReference type="SUPFAM" id="SSF52172">
    <property type="entry name" value="CheY-like"/>
    <property type="match status" value="1"/>
</dbReference>
<dbReference type="InterPro" id="IPR046947">
    <property type="entry name" value="LytR-like"/>
</dbReference>
<dbReference type="STRING" id="1120996.SAMN02746066_00023"/>
<organism evidence="6 7">
    <name type="scientific">Anaerosporobacter mobilis DSM 15930</name>
    <dbReference type="NCBI Taxonomy" id="1120996"/>
    <lineage>
        <taxon>Bacteria</taxon>
        <taxon>Bacillati</taxon>
        <taxon>Bacillota</taxon>
        <taxon>Clostridia</taxon>
        <taxon>Lachnospirales</taxon>
        <taxon>Lachnospiraceae</taxon>
        <taxon>Anaerosporobacter</taxon>
    </lineage>
</organism>
<dbReference type="PROSITE" id="PS50110">
    <property type="entry name" value="RESPONSE_REGULATORY"/>
    <property type="match status" value="1"/>
</dbReference>
<feature type="domain" description="Response regulatory" evidence="4">
    <location>
        <begin position="3"/>
        <end position="122"/>
    </location>
</feature>
<dbReference type="Gene3D" id="3.40.50.2300">
    <property type="match status" value="1"/>
</dbReference>
<dbReference type="EMBL" id="FRCP01000005">
    <property type="protein sequence ID" value="SHL91934.1"/>
    <property type="molecule type" value="Genomic_DNA"/>
</dbReference>
<evidence type="ECO:0000259" key="4">
    <source>
        <dbReference type="PROSITE" id="PS50110"/>
    </source>
</evidence>
<dbReference type="InterPro" id="IPR001789">
    <property type="entry name" value="Sig_transdc_resp-reg_receiver"/>
</dbReference>
<evidence type="ECO:0000256" key="3">
    <source>
        <dbReference type="PROSITE-ProRule" id="PRU00169"/>
    </source>
</evidence>
<evidence type="ECO:0000259" key="5">
    <source>
        <dbReference type="PROSITE" id="PS50930"/>
    </source>
</evidence>
<name>A0A1M7EJP0_9FIRM</name>
<dbReference type="GO" id="GO:0003677">
    <property type="term" value="F:DNA binding"/>
    <property type="evidence" value="ECO:0007669"/>
    <property type="project" value="InterPro"/>
</dbReference>
<dbReference type="Gene3D" id="2.40.50.1020">
    <property type="entry name" value="LytTr DNA-binding domain"/>
    <property type="match status" value="1"/>
</dbReference>
<dbReference type="OrthoDB" id="9809318at2"/>
<proteinExistence type="predicted"/>
<dbReference type="PANTHER" id="PTHR37299">
    <property type="entry name" value="TRANSCRIPTIONAL REGULATOR-RELATED"/>
    <property type="match status" value="1"/>
</dbReference>
<dbReference type="SMART" id="SM00448">
    <property type="entry name" value="REC"/>
    <property type="match status" value="1"/>
</dbReference>
<protein>
    <recommendedName>
        <fullName evidence="1">Stage 0 sporulation protein A homolog</fullName>
    </recommendedName>
</protein>
<dbReference type="AlphaFoldDB" id="A0A1M7EJP0"/>
<evidence type="ECO:0000313" key="7">
    <source>
        <dbReference type="Proteomes" id="UP000184038"/>
    </source>
</evidence>
<dbReference type="InterPro" id="IPR007492">
    <property type="entry name" value="LytTR_DNA-bd_dom"/>
</dbReference>
<comment type="function">
    <text evidence="2">May play the central regulatory role in sporulation. It may be an element of the effector pathway responsible for the activation of sporulation genes in response to nutritional stress. Spo0A may act in concert with spo0H (a sigma factor) to control the expression of some genes that are critical to the sporulation process.</text>
</comment>
<accession>A0A1M7EJP0</accession>